<proteinExistence type="predicted"/>
<accession>A0A0L0UUH8</accession>
<gene>
    <name evidence="2" type="ORF">PSTG_15849</name>
</gene>
<feature type="region of interest" description="Disordered" evidence="1">
    <location>
        <begin position="39"/>
        <end position="60"/>
    </location>
</feature>
<evidence type="ECO:0000313" key="3">
    <source>
        <dbReference type="Proteomes" id="UP000054564"/>
    </source>
</evidence>
<feature type="compositionally biased region" description="Polar residues" evidence="1">
    <location>
        <begin position="39"/>
        <end position="54"/>
    </location>
</feature>
<dbReference type="Proteomes" id="UP000054564">
    <property type="component" value="Unassembled WGS sequence"/>
</dbReference>
<evidence type="ECO:0000256" key="1">
    <source>
        <dbReference type="SAM" id="MobiDB-lite"/>
    </source>
</evidence>
<reference evidence="3" key="1">
    <citation type="submission" date="2014-03" db="EMBL/GenBank/DDBJ databases">
        <title>The Genome Sequence of Puccinia striiformis f. sp. tritici PST-78.</title>
        <authorList>
            <consortium name="The Broad Institute Genome Sequencing Platform"/>
            <person name="Cuomo C."/>
            <person name="Hulbert S."/>
            <person name="Chen X."/>
            <person name="Walker B."/>
            <person name="Young S.K."/>
            <person name="Zeng Q."/>
            <person name="Gargeya S."/>
            <person name="Fitzgerald M."/>
            <person name="Haas B."/>
            <person name="Abouelleil A."/>
            <person name="Alvarado L."/>
            <person name="Arachchi H.M."/>
            <person name="Berlin A.M."/>
            <person name="Chapman S.B."/>
            <person name="Goldberg J."/>
            <person name="Griggs A."/>
            <person name="Gujja S."/>
            <person name="Hansen M."/>
            <person name="Howarth C."/>
            <person name="Imamovic A."/>
            <person name="Larimer J."/>
            <person name="McCowan C."/>
            <person name="Montmayeur A."/>
            <person name="Murphy C."/>
            <person name="Neiman D."/>
            <person name="Pearson M."/>
            <person name="Priest M."/>
            <person name="Roberts A."/>
            <person name="Saif S."/>
            <person name="Shea T."/>
            <person name="Sisk P."/>
            <person name="Sykes S."/>
            <person name="Wortman J."/>
            <person name="Nusbaum C."/>
            <person name="Birren B."/>
        </authorList>
    </citation>
    <scope>NUCLEOTIDE SEQUENCE [LARGE SCALE GENOMIC DNA]</scope>
    <source>
        <strain evidence="3">race PST-78</strain>
    </source>
</reference>
<organism evidence="2 3">
    <name type="scientific">Puccinia striiformis f. sp. tritici PST-78</name>
    <dbReference type="NCBI Taxonomy" id="1165861"/>
    <lineage>
        <taxon>Eukaryota</taxon>
        <taxon>Fungi</taxon>
        <taxon>Dikarya</taxon>
        <taxon>Basidiomycota</taxon>
        <taxon>Pucciniomycotina</taxon>
        <taxon>Pucciniomycetes</taxon>
        <taxon>Pucciniales</taxon>
        <taxon>Pucciniaceae</taxon>
        <taxon>Puccinia</taxon>
    </lineage>
</organism>
<keyword evidence="3" id="KW-1185">Reference proteome</keyword>
<comment type="caution">
    <text evidence="2">The sequence shown here is derived from an EMBL/GenBank/DDBJ whole genome shotgun (WGS) entry which is preliminary data.</text>
</comment>
<dbReference type="AlphaFoldDB" id="A0A0L0UUH8"/>
<sequence>MILFLLTEAKSIGTLDRGTPDKIRKSNLSILNRISTTQVQSPISETNNTASNSKLSERIQ</sequence>
<protein>
    <submittedName>
        <fullName evidence="2">Uncharacterized protein</fullName>
    </submittedName>
</protein>
<evidence type="ECO:0000313" key="2">
    <source>
        <dbReference type="EMBL" id="KNE90697.1"/>
    </source>
</evidence>
<name>A0A0L0UUH8_9BASI</name>
<dbReference type="EMBL" id="AJIL01000241">
    <property type="protein sequence ID" value="KNE90697.1"/>
    <property type="molecule type" value="Genomic_DNA"/>
</dbReference>